<dbReference type="AlphaFoldDB" id="A0A1X1THL7"/>
<sequence>MTETFTDRTASSQTLQDLDPVDSVRGALARISQTEDKIEAFAAVFAEEALAVAQQQRETGPTGPLWGTPVVVKDIYDVGGYRTGNGSLGAPEHLAAADSEAVRRLRAAGAIIVGKTATHEYAYGVNTPPTRNPWSLDRIPGGSSGGTGAAIAAGVTTAGLGTDTGGSIRIPAALCGVTGHKPTFGMVSRRGVSALSFTLDHTGPLGRTVDDTVALLEVIAGHDPGDPYSSTARIPDFRSEFARGLEGLTIGVAEPYFCDRLTPDVAATFVAAVRTLEAAGAIIRQVRFNDVELCPEVVHVVCGVEAAAWHSIQTGMRPEEFGTDVQRALAVGAAYTGVDYLAGLRARAAVIAGMTAMFDGGVDLLVSATVAMTAPPFGSTEVDFGGTTVPILDGINALTVPANVTGMPTLTVPAGFGSDGLPIGLQLMGPPGADATVLGAGRAFESLAGCVDKPLPALPHITKPTN</sequence>
<dbReference type="Pfam" id="PF01425">
    <property type="entry name" value="Amidase"/>
    <property type="match status" value="1"/>
</dbReference>
<evidence type="ECO:0000259" key="1">
    <source>
        <dbReference type="Pfam" id="PF01425"/>
    </source>
</evidence>
<organism evidence="3 4">
    <name type="scientific">Mycolicibacterium doricum</name>
    <dbReference type="NCBI Taxonomy" id="126673"/>
    <lineage>
        <taxon>Bacteria</taxon>
        <taxon>Bacillati</taxon>
        <taxon>Actinomycetota</taxon>
        <taxon>Actinomycetes</taxon>
        <taxon>Mycobacteriales</taxon>
        <taxon>Mycobacteriaceae</taxon>
        <taxon>Mycolicibacterium</taxon>
    </lineage>
</organism>
<evidence type="ECO:0000313" key="5">
    <source>
        <dbReference type="Proteomes" id="UP000467201"/>
    </source>
</evidence>
<reference evidence="2" key="3">
    <citation type="submission" date="2020-02" db="EMBL/GenBank/DDBJ databases">
        <authorList>
            <person name="Matsumoto Y."/>
            <person name="Motooka D."/>
            <person name="Nakamura S."/>
        </authorList>
    </citation>
    <scope>NUCLEOTIDE SEQUENCE</scope>
    <source>
        <strain evidence="2">JCM 12405</strain>
    </source>
</reference>
<keyword evidence="3" id="KW-0808">Transferase</keyword>
<dbReference type="EMBL" id="AP022605">
    <property type="protein sequence ID" value="BBZ07636.1"/>
    <property type="molecule type" value="Genomic_DNA"/>
</dbReference>
<protein>
    <submittedName>
        <fullName evidence="2 3">Glutamyl-tRNA amidotransferase</fullName>
    </submittedName>
</protein>
<dbReference type="InterPro" id="IPR023631">
    <property type="entry name" value="Amidase_dom"/>
</dbReference>
<dbReference type="KEGG" id="mdr:MDOR_18050"/>
<dbReference type="PANTHER" id="PTHR11895:SF176">
    <property type="entry name" value="AMIDASE AMID-RELATED"/>
    <property type="match status" value="1"/>
</dbReference>
<dbReference type="Gene3D" id="3.90.1300.10">
    <property type="entry name" value="Amidase signature (AS) domain"/>
    <property type="match status" value="1"/>
</dbReference>
<gene>
    <name evidence="2" type="primary">gatA_2</name>
    <name evidence="3" type="ORF">AWC01_05060</name>
    <name evidence="2" type="ORF">MDOR_18050</name>
</gene>
<name>A0A1X1THL7_9MYCO</name>
<evidence type="ECO:0000313" key="3">
    <source>
        <dbReference type="EMBL" id="ORV44051.1"/>
    </source>
</evidence>
<feature type="domain" description="Amidase" evidence="1">
    <location>
        <begin position="23"/>
        <end position="438"/>
    </location>
</feature>
<dbReference type="Proteomes" id="UP000467201">
    <property type="component" value="Chromosome"/>
</dbReference>
<dbReference type="RefSeq" id="WP_085188820.1">
    <property type="nucleotide sequence ID" value="NZ_AP022605.1"/>
</dbReference>
<reference evidence="2 5" key="2">
    <citation type="journal article" date="2019" name="Emerg. Microbes Infect.">
        <title>Comprehensive subspecies identification of 175 nontuberculous mycobacteria species based on 7547 genomic profiles.</title>
        <authorList>
            <person name="Matsumoto Y."/>
            <person name="Kinjo T."/>
            <person name="Motooka D."/>
            <person name="Nabeya D."/>
            <person name="Jung N."/>
            <person name="Uechi K."/>
            <person name="Horii T."/>
            <person name="Iida T."/>
            <person name="Fujita J."/>
            <person name="Nakamura S."/>
        </authorList>
    </citation>
    <scope>NUCLEOTIDE SEQUENCE [LARGE SCALE GENOMIC DNA]</scope>
    <source>
        <strain evidence="2 5">JCM 12405</strain>
    </source>
</reference>
<accession>A0A1X1THL7</accession>
<dbReference type="InterPro" id="IPR036928">
    <property type="entry name" value="AS_sf"/>
</dbReference>
<dbReference type="InterPro" id="IPR000120">
    <property type="entry name" value="Amidase"/>
</dbReference>
<dbReference type="SUPFAM" id="SSF75304">
    <property type="entry name" value="Amidase signature (AS) enzymes"/>
    <property type="match status" value="1"/>
</dbReference>
<dbReference type="EMBL" id="LQOS01000016">
    <property type="protein sequence ID" value="ORV44051.1"/>
    <property type="molecule type" value="Genomic_DNA"/>
</dbReference>
<dbReference type="InterPro" id="IPR020556">
    <property type="entry name" value="Amidase_CS"/>
</dbReference>
<dbReference type="PANTHER" id="PTHR11895">
    <property type="entry name" value="TRANSAMIDASE"/>
    <property type="match status" value="1"/>
</dbReference>
<reference evidence="3 4" key="1">
    <citation type="submission" date="2016-01" db="EMBL/GenBank/DDBJ databases">
        <title>The new phylogeny of the genus Mycobacterium.</title>
        <authorList>
            <person name="Tarcisio F."/>
            <person name="Conor M."/>
            <person name="Antonella G."/>
            <person name="Elisabetta G."/>
            <person name="Giulia F.S."/>
            <person name="Sara T."/>
            <person name="Anna F."/>
            <person name="Clotilde B."/>
            <person name="Roberto B."/>
            <person name="Veronica D.S."/>
            <person name="Fabio R."/>
            <person name="Monica P."/>
            <person name="Olivier J."/>
            <person name="Enrico T."/>
            <person name="Nicola S."/>
        </authorList>
    </citation>
    <scope>NUCLEOTIDE SEQUENCE [LARGE SCALE GENOMIC DNA]</scope>
    <source>
        <strain evidence="3 4">DSM 44339</strain>
    </source>
</reference>
<evidence type="ECO:0000313" key="2">
    <source>
        <dbReference type="EMBL" id="BBZ07636.1"/>
    </source>
</evidence>
<evidence type="ECO:0000313" key="4">
    <source>
        <dbReference type="Proteomes" id="UP000193564"/>
    </source>
</evidence>
<keyword evidence="4" id="KW-1185">Reference proteome</keyword>
<dbReference type="Proteomes" id="UP000193564">
    <property type="component" value="Unassembled WGS sequence"/>
</dbReference>
<dbReference type="PROSITE" id="PS00571">
    <property type="entry name" value="AMIDASES"/>
    <property type="match status" value="1"/>
</dbReference>
<proteinExistence type="predicted"/>
<dbReference type="OrthoDB" id="182039at2"/>
<dbReference type="STRING" id="126673.AWC01_05060"/>
<dbReference type="GO" id="GO:0016740">
    <property type="term" value="F:transferase activity"/>
    <property type="evidence" value="ECO:0007669"/>
    <property type="project" value="UniProtKB-KW"/>
</dbReference>